<accession>A0A6A2YVL8</accession>
<dbReference type="PANTHER" id="PTHR20953:SF14">
    <property type="entry name" value="PROTEIN SEEDLING PLASTID DEVELOPMENT 1"/>
    <property type="match status" value="1"/>
</dbReference>
<dbReference type="PANTHER" id="PTHR20953">
    <property type="entry name" value="KINASE-RELATED"/>
    <property type="match status" value="1"/>
</dbReference>
<dbReference type="EMBL" id="VEPZ02001268">
    <property type="protein sequence ID" value="KAE8683488.1"/>
    <property type="molecule type" value="Genomic_DNA"/>
</dbReference>
<dbReference type="Gene3D" id="3.40.50.300">
    <property type="entry name" value="P-loop containing nucleotide triphosphate hydrolases"/>
    <property type="match status" value="1"/>
</dbReference>
<dbReference type="Pfam" id="PF25516">
    <property type="entry name" value="PTPase"/>
    <property type="match status" value="1"/>
</dbReference>
<dbReference type="InterPro" id="IPR058670">
    <property type="entry name" value="PTPase_dom"/>
</dbReference>
<evidence type="ECO:0000313" key="3">
    <source>
        <dbReference type="Proteomes" id="UP000436088"/>
    </source>
</evidence>
<dbReference type="AlphaFoldDB" id="A0A6A2YVL8"/>
<keyword evidence="3" id="KW-1185">Reference proteome</keyword>
<reference evidence="2" key="1">
    <citation type="submission" date="2019-09" db="EMBL/GenBank/DDBJ databases">
        <title>Draft genome information of white flower Hibiscus syriacus.</title>
        <authorList>
            <person name="Kim Y.-M."/>
        </authorList>
    </citation>
    <scope>NUCLEOTIDE SEQUENCE [LARGE SCALE GENOMIC DNA]</scope>
    <source>
        <strain evidence="2">YM2019G1</strain>
    </source>
</reference>
<evidence type="ECO:0000313" key="2">
    <source>
        <dbReference type="EMBL" id="KAE8683488.1"/>
    </source>
</evidence>
<comment type="caution">
    <text evidence="2">The sequence shown here is derived from an EMBL/GenBank/DDBJ whole genome shotgun (WGS) entry which is preliminary data.</text>
</comment>
<dbReference type="Proteomes" id="UP000436088">
    <property type="component" value="Unassembled WGS sequence"/>
</dbReference>
<organism evidence="2 3">
    <name type="scientific">Hibiscus syriacus</name>
    <name type="common">Rose of Sharon</name>
    <dbReference type="NCBI Taxonomy" id="106335"/>
    <lineage>
        <taxon>Eukaryota</taxon>
        <taxon>Viridiplantae</taxon>
        <taxon>Streptophyta</taxon>
        <taxon>Embryophyta</taxon>
        <taxon>Tracheophyta</taxon>
        <taxon>Spermatophyta</taxon>
        <taxon>Magnoliopsida</taxon>
        <taxon>eudicotyledons</taxon>
        <taxon>Gunneridae</taxon>
        <taxon>Pentapetalae</taxon>
        <taxon>rosids</taxon>
        <taxon>malvids</taxon>
        <taxon>Malvales</taxon>
        <taxon>Malvaceae</taxon>
        <taxon>Malvoideae</taxon>
        <taxon>Hibiscus</taxon>
    </lineage>
</organism>
<dbReference type="InterPro" id="IPR027417">
    <property type="entry name" value="P-loop_NTPase"/>
</dbReference>
<name>A0A6A2YVL8_HIBSY</name>
<gene>
    <name evidence="2" type="ORF">F3Y22_tig00111207pilonHSYRG00156</name>
</gene>
<proteinExistence type="predicted"/>
<feature type="domain" description="Phosphotyrosine protein phosphatase" evidence="1">
    <location>
        <begin position="253"/>
        <end position="296"/>
    </location>
</feature>
<protein>
    <submittedName>
        <fullName evidence="2">RNA-binding family protein with retrovirus zinc finger-like domain isoform 1</fullName>
    </submittedName>
</protein>
<evidence type="ECO:0000259" key="1">
    <source>
        <dbReference type="Pfam" id="PF25516"/>
    </source>
</evidence>
<sequence>MLADEHMKRVVIVDTSNEIGDDGDVHHEGIGRARRMQVPNVNLQHNVTIDVIIKAIENHLPKTIIIDEIGSELEALASSTIAQRGVQLVGTTHGMTVDNIIENPSLWIFVCGTESATLCDEEARKRKLQKTILERKGPPTFTCVVEMISKTEYRVDHRLDATVDAILAEQFLVCMEIFLFEIRQMEPKARVLIKSIVMAKINRRELSHMLLNKEKSNEVHYDEEDERSILLVNEEKRVEVDFGREDEDDLPNEIDVIGDIGMADAVLASASKIKQNMWIRGIAKFHWLPMFVIKSDILGSRSYNEVSNHELNHMVPVLGLENEQLKKKQNHSEKINSSEAYVVANGTEAGGMPSSEQELDHPNSRTLVELQCMGFKKQDFFKRLILEYETDLDILGDKLR</sequence>